<dbReference type="AlphaFoldDB" id="A0A1I2FFJ6"/>
<dbReference type="Pfam" id="PF00850">
    <property type="entry name" value="Hist_deacetyl"/>
    <property type="match status" value="1"/>
</dbReference>
<dbReference type="OrthoDB" id="9808367at2"/>
<gene>
    <name evidence="4" type="ORF">SAMN02745121_06587</name>
</gene>
<dbReference type="RefSeq" id="WP_096328619.1">
    <property type="nucleotide sequence ID" value="NZ_FOMX01000026.1"/>
</dbReference>
<proteinExistence type="inferred from homology"/>
<dbReference type="EMBL" id="FOMX01000026">
    <property type="protein sequence ID" value="SFF03360.1"/>
    <property type="molecule type" value="Genomic_DNA"/>
</dbReference>
<dbReference type="Proteomes" id="UP000199400">
    <property type="component" value="Unassembled WGS sequence"/>
</dbReference>
<name>A0A1I2FFJ6_9BACT</name>
<sequence length="300" mass="32685">MHVFYSDQFVLPLPPGHRFPMAKYAALRARVAASGLVDPADMHVPERATRDQLALAHDPGYVDRVCRGELSAREQREIGFPWSEAMVERSLRSTGATIGACRAALAHRSFAVNLAGGTHHAFRDRGDGYCVFNDSAVAARVMQAERRADRVLVVDCDVHQGDGTASILAGDDTIFTFSIHGAKNYPFKKQESDLDIHLPDRTGDADYLAALERGLAEALARARPDLAIYLAGADPYEGDRLGRLALTKDGLERRDRLVLGTLREVHVPAAISMAGGYAKELDDVVEIHFKTVSIAAELAP</sequence>
<comment type="similarity">
    <text evidence="1">Belongs to the histone deacetylase family.</text>
</comment>
<protein>
    <submittedName>
        <fullName evidence="4">Acetoin utilization deacetylase AcuC</fullName>
    </submittedName>
</protein>
<dbReference type="GO" id="GO:0004407">
    <property type="term" value="F:histone deacetylase activity"/>
    <property type="evidence" value="ECO:0007669"/>
    <property type="project" value="InterPro"/>
</dbReference>
<reference evidence="5" key="1">
    <citation type="submission" date="2016-10" db="EMBL/GenBank/DDBJ databases">
        <authorList>
            <person name="Varghese N."/>
            <person name="Submissions S."/>
        </authorList>
    </citation>
    <scope>NUCLEOTIDE SEQUENCE [LARGE SCALE GENOMIC DNA]</scope>
    <source>
        <strain evidence="5">ATCC 25963</strain>
    </source>
</reference>
<evidence type="ECO:0000313" key="4">
    <source>
        <dbReference type="EMBL" id="SFF03360.1"/>
    </source>
</evidence>
<keyword evidence="5" id="KW-1185">Reference proteome</keyword>
<keyword evidence="2" id="KW-0378">Hydrolase</keyword>
<dbReference type="Gene3D" id="3.40.800.20">
    <property type="entry name" value="Histone deacetylase domain"/>
    <property type="match status" value="1"/>
</dbReference>
<feature type="domain" description="Histone deacetylase" evidence="3">
    <location>
        <begin position="17"/>
        <end position="288"/>
    </location>
</feature>
<dbReference type="GO" id="GO:0040029">
    <property type="term" value="P:epigenetic regulation of gene expression"/>
    <property type="evidence" value="ECO:0007669"/>
    <property type="project" value="TreeGrafter"/>
</dbReference>
<dbReference type="SUPFAM" id="SSF52768">
    <property type="entry name" value="Arginase/deacetylase"/>
    <property type="match status" value="1"/>
</dbReference>
<dbReference type="InterPro" id="IPR037138">
    <property type="entry name" value="His_deacetylse_dom_sf"/>
</dbReference>
<evidence type="ECO:0000256" key="1">
    <source>
        <dbReference type="ARBA" id="ARBA00005947"/>
    </source>
</evidence>
<accession>A0A1I2FFJ6</accession>
<organism evidence="4 5">
    <name type="scientific">Nannocystis exedens</name>
    <dbReference type="NCBI Taxonomy" id="54"/>
    <lineage>
        <taxon>Bacteria</taxon>
        <taxon>Pseudomonadati</taxon>
        <taxon>Myxococcota</taxon>
        <taxon>Polyangia</taxon>
        <taxon>Nannocystales</taxon>
        <taxon>Nannocystaceae</taxon>
        <taxon>Nannocystis</taxon>
    </lineage>
</organism>
<dbReference type="PRINTS" id="PR01270">
    <property type="entry name" value="HDASUPER"/>
</dbReference>
<dbReference type="InterPro" id="IPR044150">
    <property type="entry name" value="HDAC_classIV"/>
</dbReference>
<evidence type="ECO:0000259" key="3">
    <source>
        <dbReference type="Pfam" id="PF00850"/>
    </source>
</evidence>
<evidence type="ECO:0000256" key="2">
    <source>
        <dbReference type="ARBA" id="ARBA00022801"/>
    </source>
</evidence>
<dbReference type="CDD" id="cd09993">
    <property type="entry name" value="HDAC_classIV"/>
    <property type="match status" value="1"/>
</dbReference>
<dbReference type="PANTHER" id="PTHR10625">
    <property type="entry name" value="HISTONE DEACETYLASE HDAC1-RELATED"/>
    <property type="match status" value="1"/>
</dbReference>
<dbReference type="InterPro" id="IPR023696">
    <property type="entry name" value="Ureohydrolase_dom_sf"/>
</dbReference>
<dbReference type="GO" id="GO:0016787">
    <property type="term" value="F:hydrolase activity"/>
    <property type="evidence" value="ECO:0007669"/>
    <property type="project" value="UniProtKB-KW"/>
</dbReference>
<evidence type="ECO:0000313" key="5">
    <source>
        <dbReference type="Proteomes" id="UP000199400"/>
    </source>
</evidence>
<dbReference type="InterPro" id="IPR000286">
    <property type="entry name" value="HDACs"/>
</dbReference>
<dbReference type="STRING" id="54.SAMN02745121_06587"/>
<dbReference type="PANTHER" id="PTHR10625:SF19">
    <property type="entry name" value="HISTONE DEACETYLASE 12"/>
    <property type="match status" value="1"/>
</dbReference>
<dbReference type="InterPro" id="IPR023801">
    <property type="entry name" value="His_deacetylse_dom"/>
</dbReference>